<organism evidence="2 3">
    <name type="scientific">Falsarthrobacter nasiphocae</name>
    <dbReference type="NCBI Taxonomy" id="189863"/>
    <lineage>
        <taxon>Bacteria</taxon>
        <taxon>Bacillati</taxon>
        <taxon>Actinomycetota</taxon>
        <taxon>Actinomycetes</taxon>
        <taxon>Micrococcales</taxon>
        <taxon>Micrococcaceae</taxon>
        <taxon>Falsarthrobacter</taxon>
    </lineage>
</organism>
<reference evidence="2" key="1">
    <citation type="submission" date="2023-07" db="EMBL/GenBank/DDBJ databases">
        <title>Sequencing the genomes of 1000 actinobacteria strains.</title>
        <authorList>
            <person name="Klenk H.-P."/>
        </authorList>
    </citation>
    <scope>NUCLEOTIDE SEQUENCE</scope>
    <source>
        <strain evidence="2">DSM 13988</strain>
    </source>
</reference>
<dbReference type="EMBL" id="JAVDUI010000001">
    <property type="protein sequence ID" value="MDR6891696.1"/>
    <property type="molecule type" value="Genomic_DNA"/>
</dbReference>
<keyword evidence="3" id="KW-1185">Reference proteome</keyword>
<protein>
    <submittedName>
        <fullName evidence="2">CHASE2 domain-containing sensor protein</fullName>
    </submittedName>
</protein>
<keyword evidence="1" id="KW-0472">Membrane</keyword>
<name>A0AAE4C4T9_9MICC</name>
<comment type="caution">
    <text evidence="2">The sequence shown here is derived from an EMBL/GenBank/DDBJ whole genome shotgun (WGS) entry which is preliminary data.</text>
</comment>
<feature type="transmembrane region" description="Helical" evidence="1">
    <location>
        <begin position="57"/>
        <end position="77"/>
    </location>
</feature>
<feature type="transmembrane region" description="Helical" evidence="1">
    <location>
        <begin position="31"/>
        <end position="50"/>
    </location>
</feature>
<evidence type="ECO:0000313" key="2">
    <source>
        <dbReference type="EMBL" id="MDR6891696.1"/>
    </source>
</evidence>
<keyword evidence="1" id="KW-1133">Transmembrane helix</keyword>
<keyword evidence="1" id="KW-0812">Transmembrane</keyword>
<evidence type="ECO:0000313" key="3">
    <source>
        <dbReference type="Proteomes" id="UP001247307"/>
    </source>
</evidence>
<dbReference type="Proteomes" id="UP001247307">
    <property type="component" value="Unassembled WGS sequence"/>
</dbReference>
<evidence type="ECO:0000256" key="1">
    <source>
        <dbReference type="SAM" id="Phobius"/>
    </source>
</evidence>
<proteinExistence type="predicted"/>
<accession>A0AAE4C4T9</accession>
<dbReference type="RefSeq" id="WP_309849758.1">
    <property type="nucleotide sequence ID" value="NZ_BAAAIU010000045.1"/>
</dbReference>
<gene>
    <name evidence="2" type="ORF">J2S35_000636</name>
</gene>
<dbReference type="AlphaFoldDB" id="A0AAE4C4T9"/>
<sequence length="83" mass="9210">MKSIAPSLAILATAIFLWVAARGTRSPRETVILFSLIFGLYLLGAVWAYFRRQHGLAVFLAIVSFVAIPALVSYGYFVEMVTR</sequence>